<gene>
    <name evidence="5" type="ORF">GUH15_20765</name>
</gene>
<accession>A0A8I0L599</accession>
<evidence type="ECO:0000313" key="5">
    <source>
        <dbReference type="EMBL" id="MBD4338439.1"/>
    </source>
</evidence>
<feature type="non-terminal residue" evidence="5">
    <location>
        <position position="1"/>
    </location>
</feature>
<keyword evidence="1 5" id="KW-0436">Ligase</keyword>
<evidence type="ECO:0000256" key="1">
    <source>
        <dbReference type="ARBA" id="ARBA00022598"/>
    </source>
</evidence>
<reference evidence="5" key="1">
    <citation type="submission" date="2020-01" db="EMBL/GenBank/DDBJ databases">
        <authorList>
            <person name="Richard D."/>
        </authorList>
    </citation>
    <scope>NUCLEOTIDE SEQUENCE</scope>
    <source>
        <strain evidence="5">JP541</strain>
    </source>
</reference>
<organism evidence="5 6">
    <name type="scientific">Xanthomonas citri pv. citri</name>
    <dbReference type="NCBI Taxonomy" id="611301"/>
    <lineage>
        <taxon>Bacteria</taxon>
        <taxon>Pseudomonadati</taxon>
        <taxon>Pseudomonadota</taxon>
        <taxon>Gammaproteobacteria</taxon>
        <taxon>Lysobacterales</taxon>
        <taxon>Lysobacteraceae</taxon>
        <taxon>Xanthomonas</taxon>
    </lineage>
</organism>
<dbReference type="PANTHER" id="PTHR43024">
    <property type="entry name" value="UDP-N-ACETYLMURAMOYL-TRIPEPTIDE--D-ALANYL-D-ALANINE LIGASE"/>
    <property type="match status" value="1"/>
</dbReference>
<evidence type="ECO:0000256" key="2">
    <source>
        <dbReference type="ARBA" id="ARBA00022741"/>
    </source>
</evidence>
<dbReference type="EMBL" id="JAABFR010001485">
    <property type="protein sequence ID" value="MBD4338439.1"/>
    <property type="molecule type" value="Genomic_DNA"/>
</dbReference>
<comment type="caution">
    <text evidence="5">The sequence shown here is derived from an EMBL/GenBank/DDBJ whole genome shotgun (WGS) entry which is preliminary data.</text>
</comment>
<evidence type="ECO:0000259" key="4">
    <source>
        <dbReference type="Pfam" id="PF08245"/>
    </source>
</evidence>
<feature type="non-terminal residue" evidence="5">
    <location>
        <position position="91"/>
    </location>
</feature>
<dbReference type="InterPro" id="IPR013221">
    <property type="entry name" value="Mur_ligase_cen"/>
</dbReference>
<name>A0A8I0L599_XANCI</name>
<proteinExistence type="predicted"/>
<protein>
    <submittedName>
        <fullName evidence="5">UDP-N-acetylmuramoyl-tripeptide--D-alanyl-D-alanine ligase</fullName>
    </submittedName>
</protein>
<dbReference type="GO" id="GO:0005524">
    <property type="term" value="F:ATP binding"/>
    <property type="evidence" value="ECO:0007669"/>
    <property type="project" value="UniProtKB-KW"/>
</dbReference>
<feature type="domain" description="Mur ligase central" evidence="4">
    <location>
        <begin position="4"/>
        <end position="89"/>
    </location>
</feature>
<evidence type="ECO:0000256" key="3">
    <source>
        <dbReference type="ARBA" id="ARBA00022840"/>
    </source>
</evidence>
<dbReference type="PANTHER" id="PTHR43024:SF1">
    <property type="entry name" value="UDP-N-ACETYLMURAMOYL-TRIPEPTIDE--D-ALANYL-D-ALANINE LIGASE"/>
    <property type="match status" value="1"/>
</dbReference>
<keyword evidence="3" id="KW-0067">ATP-binding</keyword>
<dbReference type="AlphaFoldDB" id="A0A8I0L599"/>
<dbReference type="InterPro" id="IPR036565">
    <property type="entry name" value="Mur-like_cat_sf"/>
</dbReference>
<dbReference type="InterPro" id="IPR051046">
    <property type="entry name" value="MurCDEF_CellWall_CoF430Synth"/>
</dbReference>
<dbReference type="SUPFAM" id="SSF53623">
    <property type="entry name" value="MurD-like peptide ligases, catalytic domain"/>
    <property type="match status" value="1"/>
</dbReference>
<dbReference type="GO" id="GO:0016881">
    <property type="term" value="F:acid-amino acid ligase activity"/>
    <property type="evidence" value="ECO:0007669"/>
    <property type="project" value="InterPro"/>
</dbReference>
<dbReference type="Proteomes" id="UP000653002">
    <property type="component" value="Unassembled WGS sequence"/>
</dbReference>
<dbReference type="Pfam" id="PF08245">
    <property type="entry name" value="Mur_ligase_M"/>
    <property type="match status" value="1"/>
</dbReference>
<evidence type="ECO:0000313" key="6">
    <source>
        <dbReference type="Proteomes" id="UP000653002"/>
    </source>
</evidence>
<keyword evidence="2" id="KW-0547">Nucleotide-binding</keyword>
<sequence>LVRAARPSAGIITMIGVSHLENLGTRENILKAKMEICQGLPDGAPLVLNADDDLLPTAQIPGRLRPVWFGIRSSSADVRAINIHTVGEGTG</sequence>
<dbReference type="Gene3D" id="3.40.1190.10">
    <property type="entry name" value="Mur-like, catalytic domain"/>
    <property type="match status" value="1"/>
</dbReference>